<dbReference type="PANTHER" id="PTHR16305">
    <property type="entry name" value="TESTICULAR SOLUBLE ADENYLYL CYCLASE"/>
    <property type="match status" value="1"/>
</dbReference>
<dbReference type="InterPro" id="IPR003593">
    <property type="entry name" value="AAA+_ATPase"/>
</dbReference>
<dbReference type="OrthoDB" id="3178131at2"/>
<evidence type="ECO:0000256" key="3">
    <source>
        <dbReference type="SAM" id="MobiDB-lite"/>
    </source>
</evidence>
<dbReference type="Pfam" id="PF00196">
    <property type="entry name" value="GerE"/>
    <property type="match status" value="1"/>
</dbReference>
<dbReference type="CDD" id="cd06170">
    <property type="entry name" value="LuxR_C_like"/>
    <property type="match status" value="1"/>
</dbReference>
<dbReference type="PANTHER" id="PTHR16305:SF28">
    <property type="entry name" value="GUANYLATE CYCLASE DOMAIN-CONTAINING PROTEIN"/>
    <property type="match status" value="1"/>
</dbReference>
<dbReference type="GO" id="GO:0003677">
    <property type="term" value="F:DNA binding"/>
    <property type="evidence" value="ECO:0007669"/>
    <property type="project" value="InterPro"/>
</dbReference>
<dbReference type="PRINTS" id="PR00038">
    <property type="entry name" value="HTHLUXR"/>
</dbReference>
<protein>
    <submittedName>
        <fullName evidence="5">Transcriptional regulator, LuxR family</fullName>
    </submittedName>
</protein>
<organism evidence="5 6">
    <name type="scientific">Streptomyces pratensis (strain ATCC 33331 / IAF-45CD)</name>
    <dbReference type="NCBI Taxonomy" id="591167"/>
    <lineage>
        <taxon>Bacteria</taxon>
        <taxon>Bacillati</taxon>
        <taxon>Actinomycetota</taxon>
        <taxon>Actinomycetes</taxon>
        <taxon>Kitasatosporales</taxon>
        <taxon>Streptomycetaceae</taxon>
        <taxon>Streptomyces</taxon>
    </lineage>
</organism>
<dbReference type="GO" id="GO:0004016">
    <property type="term" value="F:adenylate cyclase activity"/>
    <property type="evidence" value="ECO:0007669"/>
    <property type="project" value="TreeGrafter"/>
</dbReference>
<dbReference type="GO" id="GO:0006355">
    <property type="term" value="P:regulation of DNA-templated transcription"/>
    <property type="evidence" value="ECO:0007669"/>
    <property type="project" value="InterPro"/>
</dbReference>
<evidence type="ECO:0000256" key="1">
    <source>
        <dbReference type="ARBA" id="ARBA00022741"/>
    </source>
</evidence>
<reference evidence="5 6" key="1">
    <citation type="submission" date="2011-01" db="EMBL/GenBank/DDBJ databases">
        <title>Complete sequence of chromosome of Streptomyces flavogriseus ATCC 33331.</title>
        <authorList>
            <consortium name="US DOE Joint Genome Institute"/>
            <person name="Lucas S."/>
            <person name="Copeland A."/>
            <person name="Lapidus A."/>
            <person name="Cheng J.-F."/>
            <person name="Goodwin L."/>
            <person name="Pitluck S."/>
            <person name="Davenport K."/>
            <person name="Detter J.C."/>
            <person name="Han C."/>
            <person name="Tapia R."/>
            <person name="Land M."/>
            <person name="Hauser L."/>
            <person name="Kyrpides N."/>
            <person name="Ivanova N."/>
            <person name="Ovchinnikova G."/>
            <person name="Pagani I."/>
            <person name="Brumm P."/>
            <person name="Mead D."/>
            <person name="Woyke T."/>
        </authorList>
    </citation>
    <scope>NUCLEOTIDE SEQUENCE [LARGE SCALE GENOMIC DNA]</scope>
    <source>
        <strain evidence="6">ATCC 33331 / IAF-45CD</strain>
    </source>
</reference>
<dbReference type="InterPro" id="IPR000792">
    <property type="entry name" value="Tscrpt_reg_LuxR_C"/>
</dbReference>
<gene>
    <name evidence="5" type="ordered locus">Sfla_0982</name>
</gene>
<dbReference type="SUPFAM" id="SSF46894">
    <property type="entry name" value="C-terminal effector domain of the bipartite response regulators"/>
    <property type="match status" value="1"/>
</dbReference>
<dbReference type="PROSITE" id="PS00622">
    <property type="entry name" value="HTH_LUXR_1"/>
    <property type="match status" value="1"/>
</dbReference>
<dbReference type="SUPFAM" id="SSF52540">
    <property type="entry name" value="P-loop containing nucleoside triphosphate hydrolases"/>
    <property type="match status" value="1"/>
</dbReference>
<dbReference type="InterPro" id="IPR016032">
    <property type="entry name" value="Sig_transdc_resp-reg_C-effctor"/>
</dbReference>
<name>A0A8D3WGX6_STRFA</name>
<evidence type="ECO:0000256" key="2">
    <source>
        <dbReference type="ARBA" id="ARBA00022840"/>
    </source>
</evidence>
<feature type="region of interest" description="Disordered" evidence="3">
    <location>
        <begin position="84"/>
        <end position="122"/>
    </location>
</feature>
<feature type="compositionally biased region" description="Polar residues" evidence="3">
    <location>
        <begin position="95"/>
        <end position="109"/>
    </location>
</feature>
<dbReference type="KEGG" id="sfa:Sfla_0982"/>
<dbReference type="SMART" id="SM00382">
    <property type="entry name" value="AAA"/>
    <property type="match status" value="1"/>
</dbReference>
<dbReference type="SMART" id="SM00421">
    <property type="entry name" value="HTH_LUXR"/>
    <property type="match status" value="1"/>
</dbReference>
<dbReference type="Proteomes" id="UP000002066">
    <property type="component" value="Chromosome"/>
</dbReference>
<dbReference type="InterPro" id="IPR027417">
    <property type="entry name" value="P-loop_NTPase"/>
</dbReference>
<dbReference type="Gene3D" id="1.10.10.10">
    <property type="entry name" value="Winged helix-like DNA-binding domain superfamily/Winged helix DNA-binding domain"/>
    <property type="match status" value="1"/>
</dbReference>
<dbReference type="GO" id="GO:0005524">
    <property type="term" value="F:ATP binding"/>
    <property type="evidence" value="ECO:0007669"/>
    <property type="project" value="UniProtKB-KW"/>
</dbReference>
<keyword evidence="2" id="KW-0067">ATP-binding</keyword>
<dbReference type="InterPro" id="IPR041664">
    <property type="entry name" value="AAA_16"/>
</dbReference>
<dbReference type="EMBL" id="CP002475">
    <property type="protein sequence ID" value="ADW02438.1"/>
    <property type="molecule type" value="Genomic_DNA"/>
</dbReference>
<proteinExistence type="predicted"/>
<feature type="domain" description="HTH luxR-type" evidence="4">
    <location>
        <begin position="853"/>
        <end position="918"/>
    </location>
</feature>
<sequence>MRLFDRSKELHILNEAFTESTRRSGRFVIVTGGPGSGKTQLLHEFLAAPDRSGARILQGTAHPAERGRPMSLLRQLLRNGEVLPVPAGTARPTGRNAQLTAGNTQPTARNSDRRPGAEFSDPDIATTEALLRLADGERPLVLAVDDAHLMDEASLDAVVHLLGRSRFRPVLVVCTTSGHPGSGHSASHAELIRRPHRRVRLGPLSERGIGELIAAQSTAPRPAVVGRAFHRATAGNPLLAHALLDDSTRFGRDMDRPIAGTAYRQAVLSVVRRGEPRHLRVIRALAALGAPASAGVLGELADTTPAGVEEAVEALNSAGLLDGHAFRLPAAATAVLEDMDPTARATLHARTADLLYRSGAPAGDMARHLRAADRVPQPWGPGVLRAAAEQALAADDVELCSSYLNMMLRDCTDPQERNALSAALARAEWRVNPAAASAHLEPLRRPALDGELSMRDTATVLRHMLWQGDTELAAETVATLVPAHSPGDAQILVEVEFVRQWFYGVALPARSPRGAGGDLRRRTPADRYGGLAAQVAVLVGGVATDDSAAAVAQALQGRKLDHLNLELVAMALLAIAHADRPAVAAEACDALLESAVERRATTWQALLGSVRAEIALLRGDMTTAAEGADRALSSLHDGSWGVLAGLPLSTAIFAHTAMGAYDEAERVLKREVPEPMFRTVFGIQYLRARGHHYLVTDRPFAALNDFETCSGLMRQGNSSLQKGIPWRSDLALANLRIGKARTARECAEEQLRLPGGHSSRARAMALRMLAATSKPHRRALLLREAIDLLKLCGDQHTLSQAYADLSAAHYELGEYARARLVARQAAREAEACSVESPVDAHLLEDPGQCEGSEAEGSAILSDAECRVAGLAALGYTNREISGRLHVTISTVEQHLTRVYRKLHVASRSELPPKMLEHRIPKLSDRWAAGHSSAG</sequence>
<dbReference type="PROSITE" id="PS50043">
    <property type="entry name" value="HTH_LUXR_2"/>
    <property type="match status" value="1"/>
</dbReference>
<evidence type="ECO:0000259" key="4">
    <source>
        <dbReference type="PROSITE" id="PS50043"/>
    </source>
</evidence>
<evidence type="ECO:0000313" key="5">
    <source>
        <dbReference type="EMBL" id="ADW02438.1"/>
    </source>
</evidence>
<evidence type="ECO:0000313" key="6">
    <source>
        <dbReference type="Proteomes" id="UP000002066"/>
    </source>
</evidence>
<dbReference type="Gene3D" id="3.40.50.300">
    <property type="entry name" value="P-loop containing nucleotide triphosphate hydrolases"/>
    <property type="match status" value="1"/>
</dbReference>
<dbReference type="Pfam" id="PF13191">
    <property type="entry name" value="AAA_16"/>
    <property type="match status" value="1"/>
</dbReference>
<keyword evidence="1" id="KW-0547">Nucleotide-binding</keyword>
<dbReference type="GO" id="GO:0005737">
    <property type="term" value="C:cytoplasm"/>
    <property type="evidence" value="ECO:0007669"/>
    <property type="project" value="TreeGrafter"/>
</dbReference>
<accession>A0A8D3WGX6</accession>
<dbReference type="InterPro" id="IPR036388">
    <property type="entry name" value="WH-like_DNA-bd_sf"/>
</dbReference>
<dbReference type="AlphaFoldDB" id="A0A8D3WGX6"/>